<evidence type="ECO:0000313" key="2">
    <source>
        <dbReference type="EMBL" id="SFZ93264.1"/>
    </source>
</evidence>
<dbReference type="AlphaFoldDB" id="A0A1K2IM31"/>
<name>A0A1K2IM31_9FLAO</name>
<protein>
    <submittedName>
        <fullName evidence="2">Uncharacterized protein</fullName>
    </submittedName>
</protein>
<reference evidence="2 3" key="1">
    <citation type="submission" date="2016-10" db="EMBL/GenBank/DDBJ databases">
        <authorList>
            <person name="de Groot N.N."/>
        </authorList>
    </citation>
    <scope>NUCLEOTIDE SEQUENCE [LARGE SCALE GENOMIC DNA]</scope>
    <source>
        <strain evidence="2 3">DSM 18180</strain>
    </source>
</reference>
<proteinExistence type="predicted"/>
<dbReference type="Proteomes" id="UP000182544">
    <property type="component" value="Unassembled WGS sequence"/>
</dbReference>
<keyword evidence="1" id="KW-0472">Membrane</keyword>
<keyword evidence="1" id="KW-1133">Transmembrane helix</keyword>
<keyword evidence="3" id="KW-1185">Reference proteome</keyword>
<evidence type="ECO:0000256" key="1">
    <source>
        <dbReference type="SAM" id="Phobius"/>
    </source>
</evidence>
<sequence>MPKGYTGITIFPFVFLKSKHLKTDSVLINHEKIHLKQQLEMLLLPFYVFYTIEFVIRLFQYKKWHSAYRNISFEREAYLNENNLEYLNNRSLWAFLKYLRRHDI</sequence>
<evidence type="ECO:0000313" key="3">
    <source>
        <dbReference type="Proteomes" id="UP000182544"/>
    </source>
</evidence>
<organism evidence="2 3">
    <name type="scientific">Flaviramulus basaltis</name>
    <dbReference type="NCBI Taxonomy" id="369401"/>
    <lineage>
        <taxon>Bacteria</taxon>
        <taxon>Pseudomonadati</taxon>
        <taxon>Bacteroidota</taxon>
        <taxon>Flavobacteriia</taxon>
        <taxon>Flavobacteriales</taxon>
        <taxon>Flavobacteriaceae</taxon>
        <taxon>Flaviramulus</taxon>
    </lineage>
</organism>
<feature type="transmembrane region" description="Helical" evidence="1">
    <location>
        <begin position="41"/>
        <end position="59"/>
    </location>
</feature>
<gene>
    <name evidence="2" type="ORF">SAMN05428642_10331</name>
</gene>
<accession>A0A1K2IM31</accession>
<keyword evidence="1" id="KW-0812">Transmembrane</keyword>
<dbReference type="STRING" id="369401.SAMN05428642_10331"/>
<dbReference type="EMBL" id="FPKV01000003">
    <property type="protein sequence ID" value="SFZ93264.1"/>
    <property type="molecule type" value="Genomic_DNA"/>
</dbReference>